<protein>
    <submittedName>
        <fullName evidence="2">Uncharacterized protein</fullName>
    </submittedName>
</protein>
<gene>
    <name evidence="2" type="ORF">CPHO_03855</name>
</gene>
<accession>A0A1L7D2A7</accession>
<name>A0A1L7D2A7_9CORY</name>
<evidence type="ECO:0000313" key="3">
    <source>
        <dbReference type="Proteomes" id="UP000185491"/>
    </source>
</evidence>
<dbReference type="STRING" id="161895.CPHO_03855"/>
<evidence type="ECO:0000313" key="2">
    <source>
        <dbReference type="EMBL" id="APT92162.1"/>
    </source>
</evidence>
<proteinExistence type="predicted"/>
<dbReference type="RefSeq" id="WP_084559667.1">
    <property type="nucleotide sequence ID" value="NZ_VXKJ01000033.1"/>
</dbReference>
<feature type="region of interest" description="Disordered" evidence="1">
    <location>
        <begin position="66"/>
        <end position="96"/>
    </location>
</feature>
<dbReference type="AlphaFoldDB" id="A0A1L7D2A7"/>
<dbReference type="KEGG" id="cpho:CPHO_03855"/>
<reference evidence="2 3" key="1">
    <citation type="submission" date="2014-08" db="EMBL/GenBank/DDBJ databases">
        <title>Complete genome sequence of Corynebacterium phocae M408/89/1(T)(=DSM 44612(T)), isolated from the common seal (Phoca vitulina).</title>
        <authorList>
            <person name="Ruckert C."/>
            <person name="Albersmeier A."/>
            <person name="Winkler A."/>
            <person name="Kalinowski J."/>
        </authorList>
    </citation>
    <scope>NUCLEOTIDE SEQUENCE [LARGE SCALE GENOMIC DNA]</scope>
    <source>
        <strain evidence="2 3">M408/89/1</strain>
    </source>
</reference>
<keyword evidence="3" id="KW-1185">Reference proteome</keyword>
<dbReference type="Proteomes" id="UP000185491">
    <property type="component" value="Chromosome"/>
</dbReference>
<dbReference type="EMBL" id="CP009249">
    <property type="protein sequence ID" value="APT92162.1"/>
    <property type="molecule type" value="Genomic_DNA"/>
</dbReference>
<evidence type="ECO:0000256" key="1">
    <source>
        <dbReference type="SAM" id="MobiDB-lite"/>
    </source>
</evidence>
<dbReference type="OrthoDB" id="4412344at2"/>
<sequence>MEKNLCPAHLRAGPFWREEVLALSLRLDLEKATIADLEALLAAARSGGADGGSEVSLDGTQLVIDADTAGAPRPAQPATAREPESPASKSDSFRDAVAPVGDAAIRTVIDILSGRQNPQGR</sequence>
<organism evidence="2 3">
    <name type="scientific">Corynebacterium phocae</name>
    <dbReference type="NCBI Taxonomy" id="161895"/>
    <lineage>
        <taxon>Bacteria</taxon>
        <taxon>Bacillati</taxon>
        <taxon>Actinomycetota</taxon>
        <taxon>Actinomycetes</taxon>
        <taxon>Mycobacteriales</taxon>
        <taxon>Corynebacteriaceae</taxon>
        <taxon>Corynebacterium</taxon>
    </lineage>
</organism>